<feature type="compositionally biased region" description="Acidic residues" evidence="1">
    <location>
        <begin position="93"/>
        <end position="107"/>
    </location>
</feature>
<name>A0A6A6PDY2_9PEZI</name>
<evidence type="ECO:0000256" key="1">
    <source>
        <dbReference type="SAM" id="MobiDB-lite"/>
    </source>
</evidence>
<protein>
    <submittedName>
        <fullName evidence="2">Uncharacterized protein</fullName>
    </submittedName>
</protein>
<reference evidence="2" key="1">
    <citation type="journal article" date="2020" name="Stud. Mycol.">
        <title>101 Dothideomycetes genomes: a test case for predicting lifestyles and emergence of pathogens.</title>
        <authorList>
            <person name="Haridas S."/>
            <person name="Albert R."/>
            <person name="Binder M."/>
            <person name="Bloem J."/>
            <person name="Labutti K."/>
            <person name="Salamov A."/>
            <person name="Andreopoulos B."/>
            <person name="Baker S."/>
            <person name="Barry K."/>
            <person name="Bills G."/>
            <person name="Bluhm B."/>
            <person name="Cannon C."/>
            <person name="Castanera R."/>
            <person name="Culley D."/>
            <person name="Daum C."/>
            <person name="Ezra D."/>
            <person name="Gonzalez J."/>
            <person name="Henrissat B."/>
            <person name="Kuo A."/>
            <person name="Liang C."/>
            <person name="Lipzen A."/>
            <person name="Lutzoni F."/>
            <person name="Magnuson J."/>
            <person name="Mondo S."/>
            <person name="Nolan M."/>
            <person name="Ohm R."/>
            <person name="Pangilinan J."/>
            <person name="Park H.-J."/>
            <person name="Ramirez L."/>
            <person name="Alfaro M."/>
            <person name="Sun H."/>
            <person name="Tritt A."/>
            <person name="Yoshinaga Y."/>
            <person name="Zwiers L.-H."/>
            <person name="Turgeon B."/>
            <person name="Goodwin S."/>
            <person name="Spatafora J."/>
            <person name="Crous P."/>
            <person name="Grigoriev I."/>
        </authorList>
    </citation>
    <scope>NUCLEOTIDE SEQUENCE</scope>
    <source>
        <strain evidence="2">ATCC 16933</strain>
    </source>
</reference>
<accession>A0A6A6PDY2</accession>
<sequence length="232" mass="25354">MHIDQAGYRTAIDASNIFPGSLNSNHIGDLRAKVSNLDQSQYEIYGVRLCEEYASFKHPPKSATANADSYAWLATAKFFSNTWGTTVSRDEGGSEDSTEPDPEQEFQDPEITCAERAEPLTTNCLQISIPDDFSLINLDDGACYTKGNRKWCDMYTFGTCQVTIGWDTSENGGQEPFLTHYALSVRFRDNLGDQQCAPAGVASPGGCLQPEGTPCATGYLTCIKRVGVDCMP</sequence>
<organism evidence="2 3">
    <name type="scientific">Lineolata rhizophorae</name>
    <dbReference type="NCBI Taxonomy" id="578093"/>
    <lineage>
        <taxon>Eukaryota</taxon>
        <taxon>Fungi</taxon>
        <taxon>Dikarya</taxon>
        <taxon>Ascomycota</taxon>
        <taxon>Pezizomycotina</taxon>
        <taxon>Dothideomycetes</taxon>
        <taxon>Dothideomycetes incertae sedis</taxon>
        <taxon>Lineolatales</taxon>
        <taxon>Lineolataceae</taxon>
        <taxon>Lineolata</taxon>
    </lineage>
</organism>
<feature type="region of interest" description="Disordered" evidence="1">
    <location>
        <begin position="86"/>
        <end position="107"/>
    </location>
</feature>
<dbReference type="Proteomes" id="UP000799766">
    <property type="component" value="Unassembled WGS sequence"/>
</dbReference>
<evidence type="ECO:0000313" key="2">
    <source>
        <dbReference type="EMBL" id="KAF2462188.1"/>
    </source>
</evidence>
<dbReference type="EMBL" id="MU001670">
    <property type="protein sequence ID" value="KAF2462188.1"/>
    <property type="molecule type" value="Genomic_DNA"/>
</dbReference>
<gene>
    <name evidence="2" type="ORF">BDY21DRAFT_9066</name>
</gene>
<dbReference type="AlphaFoldDB" id="A0A6A6PDY2"/>
<dbReference type="OrthoDB" id="1896086at2759"/>
<proteinExistence type="predicted"/>
<keyword evidence="3" id="KW-1185">Reference proteome</keyword>
<evidence type="ECO:0000313" key="3">
    <source>
        <dbReference type="Proteomes" id="UP000799766"/>
    </source>
</evidence>